<evidence type="ECO:0000256" key="1">
    <source>
        <dbReference type="SAM" id="MobiDB-lite"/>
    </source>
</evidence>
<protein>
    <recommendedName>
        <fullName evidence="2">AAA+ ATPase domain-containing protein</fullName>
    </recommendedName>
</protein>
<dbReference type="Proteomes" id="UP001143330">
    <property type="component" value="Unassembled WGS sequence"/>
</dbReference>
<comment type="caution">
    <text evidence="3">The sequence shown here is derived from an EMBL/GenBank/DDBJ whole genome shotgun (WGS) entry which is preliminary data.</text>
</comment>
<feature type="compositionally biased region" description="Polar residues" evidence="1">
    <location>
        <begin position="441"/>
        <end position="452"/>
    </location>
</feature>
<dbReference type="Gene3D" id="3.40.50.300">
    <property type="entry name" value="P-loop containing nucleotide triphosphate hydrolases"/>
    <property type="match status" value="1"/>
</dbReference>
<dbReference type="InterPro" id="IPR003593">
    <property type="entry name" value="AAA+_ATPase"/>
</dbReference>
<proteinExistence type="predicted"/>
<sequence length="463" mass="50416">MRGALSAIPPDVDYCDWFNIGMALHSACGGLPEGLDVWDAWSKGGTKYKGPRELASKWRSFTAWGGIGLGTLFHLASAYGWSDRPEWGADDFEDLQPLASRLKLLTPADCKSAPSRGYIIKGMLAPRDVGCIFGQPGAGKSLLAPHLAYAVAQGREAFGLRTRQGGAFYVAAEDAHGMLGRVRALEMAHNDAPQFKVVDGVCDLLADGSPDLADLVNLVREHRPALIVIDTLAMAFPGLEENDAKGMGRVVAVARKLTQWGAAVLLIHHDTKAEGATPRGHSLLNGALDMALWVKRDEEGIIRGRLTKNRNGTCDRDIAFRIETEDGGQDDDGDAVTWPRCGELVGPPARKEKALPRGAQAALHILRDMEQPVTEATWRQACIDGRRMSPSEDRKSRITAFRRAVGELIQRGSIRFENGFYWEDDGFDPIAARQGDRQRQSGDMSPNVATGTGETGDRQRHTP</sequence>
<keyword evidence="4" id="KW-1185">Reference proteome</keyword>
<dbReference type="InterPro" id="IPR014819">
    <property type="entry name" value="PriCT_2"/>
</dbReference>
<accession>A0A9W6NBL8</accession>
<dbReference type="Pfam" id="PF08707">
    <property type="entry name" value="PriCT_2"/>
    <property type="match status" value="1"/>
</dbReference>
<organism evidence="3 4">
    <name type="scientific">Ancylobacter defluvii</name>
    <dbReference type="NCBI Taxonomy" id="1282440"/>
    <lineage>
        <taxon>Bacteria</taxon>
        <taxon>Pseudomonadati</taxon>
        <taxon>Pseudomonadota</taxon>
        <taxon>Alphaproteobacteria</taxon>
        <taxon>Hyphomicrobiales</taxon>
        <taxon>Xanthobacteraceae</taxon>
        <taxon>Ancylobacter</taxon>
    </lineage>
</organism>
<dbReference type="SMART" id="SM00382">
    <property type="entry name" value="AAA"/>
    <property type="match status" value="1"/>
</dbReference>
<gene>
    <name evidence="3" type="ORF">GCM10017653_27260</name>
</gene>
<evidence type="ECO:0000313" key="3">
    <source>
        <dbReference type="EMBL" id="GLK84656.1"/>
    </source>
</evidence>
<evidence type="ECO:0000259" key="2">
    <source>
        <dbReference type="SMART" id="SM00382"/>
    </source>
</evidence>
<feature type="domain" description="AAA+ ATPase" evidence="2">
    <location>
        <begin position="126"/>
        <end position="298"/>
    </location>
</feature>
<reference evidence="3" key="1">
    <citation type="journal article" date="2014" name="Int. J. Syst. Evol. Microbiol.">
        <title>Complete genome sequence of Corynebacterium casei LMG S-19264T (=DSM 44701T), isolated from a smear-ripened cheese.</title>
        <authorList>
            <consortium name="US DOE Joint Genome Institute (JGI-PGF)"/>
            <person name="Walter F."/>
            <person name="Albersmeier A."/>
            <person name="Kalinowski J."/>
            <person name="Ruckert C."/>
        </authorList>
    </citation>
    <scope>NUCLEOTIDE SEQUENCE</scope>
    <source>
        <strain evidence="3">VKM B-2789</strain>
    </source>
</reference>
<dbReference type="AlphaFoldDB" id="A0A9W6NBL8"/>
<name>A0A9W6NBL8_9HYPH</name>
<reference evidence="3" key="2">
    <citation type="submission" date="2023-01" db="EMBL/GenBank/DDBJ databases">
        <authorList>
            <person name="Sun Q."/>
            <person name="Evtushenko L."/>
        </authorList>
    </citation>
    <scope>NUCLEOTIDE SEQUENCE</scope>
    <source>
        <strain evidence="3">VKM B-2789</strain>
    </source>
</reference>
<evidence type="ECO:0000313" key="4">
    <source>
        <dbReference type="Proteomes" id="UP001143330"/>
    </source>
</evidence>
<dbReference type="GO" id="GO:0016817">
    <property type="term" value="F:hydrolase activity, acting on acid anhydrides"/>
    <property type="evidence" value="ECO:0007669"/>
    <property type="project" value="InterPro"/>
</dbReference>
<dbReference type="InterPro" id="IPR027417">
    <property type="entry name" value="P-loop_NTPase"/>
</dbReference>
<dbReference type="SUPFAM" id="SSF52540">
    <property type="entry name" value="P-loop containing nucleoside triphosphate hydrolases"/>
    <property type="match status" value="1"/>
</dbReference>
<dbReference type="EMBL" id="BSFM01000014">
    <property type="protein sequence ID" value="GLK84656.1"/>
    <property type="molecule type" value="Genomic_DNA"/>
</dbReference>
<dbReference type="Pfam" id="PF13481">
    <property type="entry name" value="AAA_25"/>
    <property type="match status" value="1"/>
</dbReference>
<feature type="region of interest" description="Disordered" evidence="1">
    <location>
        <begin position="423"/>
        <end position="463"/>
    </location>
</feature>